<feature type="domain" description="NADH:quinone oxidoreductase/Mrp antiporter transmembrane" evidence="7">
    <location>
        <begin position="125"/>
        <end position="420"/>
    </location>
</feature>
<protein>
    <recommendedName>
        <fullName evidence="7">NADH:quinone oxidoreductase/Mrp antiporter transmembrane domain-containing protein</fullName>
    </recommendedName>
</protein>
<feature type="transmembrane region" description="Helical" evidence="6">
    <location>
        <begin position="6"/>
        <end position="23"/>
    </location>
</feature>
<feature type="transmembrane region" description="Helical" evidence="6">
    <location>
        <begin position="161"/>
        <end position="182"/>
    </location>
</feature>
<dbReference type="AlphaFoldDB" id="A0A0F9UXC6"/>
<feature type="transmembrane region" description="Helical" evidence="6">
    <location>
        <begin position="240"/>
        <end position="262"/>
    </location>
</feature>
<comment type="subcellular location">
    <subcellularLocation>
        <location evidence="1">Cell membrane</location>
        <topology evidence="1">Multi-pass membrane protein</topology>
    </subcellularLocation>
</comment>
<feature type="transmembrane region" description="Helical" evidence="6">
    <location>
        <begin position="277"/>
        <end position="295"/>
    </location>
</feature>
<keyword evidence="4 6" id="KW-1133">Transmembrane helix</keyword>
<feature type="transmembrane region" description="Helical" evidence="6">
    <location>
        <begin position="332"/>
        <end position="351"/>
    </location>
</feature>
<dbReference type="Pfam" id="PF00361">
    <property type="entry name" value="Proton_antipo_M"/>
    <property type="match status" value="1"/>
</dbReference>
<feature type="transmembrane region" description="Helical" evidence="6">
    <location>
        <begin position="131"/>
        <end position="149"/>
    </location>
</feature>
<feature type="transmembrane region" description="Helical" evidence="6">
    <location>
        <begin position="202"/>
        <end position="228"/>
    </location>
</feature>
<dbReference type="InterPro" id="IPR050586">
    <property type="entry name" value="CPA3_Na-H_Antiporter_D"/>
</dbReference>
<sequence>MNHLPILPILLPMFVGAGLLLMARSGTSVQRSISLVATLLQIPLALALVGQAGQSIEVYAAGNWAPPFGIVLVVDRLAALMLLITAVLASASVLYAIRGDDNLGRNYHALFQFQLMGINGAFLTGDLFNLFVFFEILLIASYALLLHGAGSSRVRAGLHYVLLNLFGSALFLIAVGTLYGLTGTLNMADLAVRIADTSAADAPLIGAAGMLLLIVFGLKSAMFPLYFWLPRAYAAASAPVAALFAIMTKVGLYSILRVYTLMFGEDAGPLAYLINDWLWPIGLGTVVLAAIGASASSTLNGLVAYLVVLSVGILMAGIAMGNQQALTASLYYLIHSTWVSGGLFLLAGVIARARGPRYGARLLAGPQLPSVMLFSAIFFIAAISIVGMPPLSGFIGKVLLLSSVESGGQAAWLYSVVLSSGLVVLVAMSRAGSTLFWRSEASSSAGEPVDKVRMVAVGLLLLSSPLLVIFADPLLDYLDATARQILSPAGYIEQVLSTLPVNAGGNP</sequence>
<keyword evidence="5 6" id="KW-0472">Membrane</keyword>
<dbReference type="GO" id="GO:0008137">
    <property type="term" value="F:NADH dehydrogenase (ubiquinone) activity"/>
    <property type="evidence" value="ECO:0007669"/>
    <property type="project" value="InterPro"/>
</dbReference>
<evidence type="ECO:0000256" key="6">
    <source>
        <dbReference type="SAM" id="Phobius"/>
    </source>
</evidence>
<dbReference type="InterPro" id="IPR001750">
    <property type="entry name" value="ND/Mrp_TM"/>
</dbReference>
<feature type="transmembrane region" description="Helical" evidence="6">
    <location>
        <begin position="452"/>
        <end position="471"/>
    </location>
</feature>
<evidence type="ECO:0000256" key="3">
    <source>
        <dbReference type="ARBA" id="ARBA00022692"/>
    </source>
</evidence>
<keyword evidence="2" id="KW-1003">Cell membrane</keyword>
<dbReference type="EMBL" id="LAZR01000097">
    <property type="protein sequence ID" value="KKN92157.1"/>
    <property type="molecule type" value="Genomic_DNA"/>
</dbReference>
<reference evidence="8" key="1">
    <citation type="journal article" date="2015" name="Nature">
        <title>Complex archaea that bridge the gap between prokaryotes and eukaryotes.</title>
        <authorList>
            <person name="Spang A."/>
            <person name="Saw J.H."/>
            <person name="Jorgensen S.L."/>
            <person name="Zaremba-Niedzwiedzka K."/>
            <person name="Martijn J."/>
            <person name="Lind A.E."/>
            <person name="van Eijk R."/>
            <person name="Schleper C."/>
            <person name="Guy L."/>
            <person name="Ettema T.J."/>
        </authorList>
    </citation>
    <scope>NUCLEOTIDE SEQUENCE</scope>
</reference>
<dbReference type="InterPro" id="IPR003918">
    <property type="entry name" value="NADH_UbQ_OxRdtase"/>
</dbReference>
<dbReference type="GO" id="GO:0042773">
    <property type="term" value="P:ATP synthesis coupled electron transport"/>
    <property type="evidence" value="ECO:0007669"/>
    <property type="project" value="InterPro"/>
</dbReference>
<feature type="transmembrane region" description="Helical" evidence="6">
    <location>
        <begin position="302"/>
        <end position="320"/>
    </location>
</feature>
<proteinExistence type="predicted"/>
<accession>A0A0F9UXC6</accession>
<dbReference type="PRINTS" id="PR01437">
    <property type="entry name" value="NUOXDRDTASE4"/>
</dbReference>
<evidence type="ECO:0000313" key="8">
    <source>
        <dbReference type="EMBL" id="KKN92157.1"/>
    </source>
</evidence>
<evidence type="ECO:0000259" key="7">
    <source>
        <dbReference type="Pfam" id="PF00361"/>
    </source>
</evidence>
<feature type="transmembrane region" description="Helical" evidence="6">
    <location>
        <begin position="76"/>
        <end position="97"/>
    </location>
</feature>
<evidence type="ECO:0000256" key="2">
    <source>
        <dbReference type="ARBA" id="ARBA00022475"/>
    </source>
</evidence>
<organism evidence="8">
    <name type="scientific">marine sediment metagenome</name>
    <dbReference type="NCBI Taxonomy" id="412755"/>
    <lineage>
        <taxon>unclassified sequences</taxon>
        <taxon>metagenomes</taxon>
        <taxon>ecological metagenomes</taxon>
    </lineage>
</organism>
<dbReference type="PANTHER" id="PTHR42703:SF1">
    <property type="entry name" value="NA(+)_H(+) ANTIPORTER SUBUNIT D1"/>
    <property type="match status" value="1"/>
</dbReference>
<feature type="transmembrane region" description="Helical" evidence="6">
    <location>
        <begin position="371"/>
        <end position="391"/>
    </location>
</feature>
<dbReference type="NCBIfam" id="NF009309">
    <property type="entry name" value="PRK12666.1"/>
    <property type="match status" value="1"/>
</dbReference>
<comment type="caution">
    <text evidence="8">The sequence shown here is derived from an EMBL/GenBank/DDBJ whole genome shotgun (WGS) entry which is preliminary data.</text>
</comment>
<evidence type="ECO:0000256" key="1">
    <source>
        <dbReference type="ARBA" id="ARBA00004651"/>
    </source>
</evidence>
<dbReference type="PANTHER" id="PTHR42703">
    <property type="entry name" value="NADH DEHYDROGENASE"/>
    <property type="match status" value="1"/>
</dbReference>
<feature type="transmembrane region" description="Helical" evidence="6">
    <location>
        <begin position="411"/>
        <end position="431"/>
    </location>
</feature>
<name>A0A0F9UXC6_9ZZZZ</name>
<keyword evidence="3 6" id="KW-0812">Transmembrane</keyword>
<dbReference type="GO" id="GO:0005886">
    <property type="term" value="C:plasma membrane"/>
    <property type="evidence" value="ECO:0007669"/>
    <property type="project" value="UniProtKB-SubCell"/>
</dbReference>
<evidence type="ECO:0000256" key="5">
    <source>
        <dbReference type="ARBA" id="ARBA00023136"/>
    </source>
</evidence>
<gene>
    <name evidence="8" type="ORF">LCGC14_0212150</name>
</gene>
<evidence type="ECO:0000256" key="4">
    <source>
        <dbReference type="ARBA" id="ARBA00022989"/>
    </source>
</evidence>